<gene>
    <name evidence="1" type="ORF">NDU88_000641</name>
</gene>
<protein>
    <submittedName>
        <fullName evidence="1">Uncharacterized protein</fullName>
    </submittedName>
</protein>
<dbReference type="Proteomes" id="UP001066276">
    <property type="component" value="Chromosome 11"/>
</dbReference>
<sequence>MLQPRSFSERWSLGHPWQSARPVPVPSGLERRPSPASARAWHLQMADSVRLSRGCWMGTSELSAFSHSRQQCHPGAPFLQGASMGVEGTAGTACLLLSSVRLREGGRSAWQVGEGSRCCLYLKAVVV</sequence>
<evidence type="ECO:0000313" key="1">
    <source>
        <dbReference type="EMBL" id="KAJ1087470.1"/>
    </source>
</evidence>
<name>A0AAV7LJ42_PLEWA</name>
<evidence type="ECO:0000313" key="2">
    <source>
        <dbReference type="Proteomes" id="UP001066276"/>
    </source>
</evidence>
<dbReference type="AlphaFoldDB" id="A0AAV7LJ42"/>
<organism evidence="1 2">
    <name type="scientific">Pleurodeles waltl</name>
    <name type="common">Iberian ribbed newt</name>
    <dbReference type="NCBI Taxonomy" id="8319"/>
    <lineage>
        <taxon>Eukaryota</taxon>
        <taxon>Metazoa</taxon>
        <taxon>Chordata</taxon>
        <taxon>Craniata</taxon>
        <taxon>Vertebrata</taxon>
        <taxon>Euteleostomi</taxon>
        <taxon>Amphibia</taxon>
        <taxon>Batrachia</taxon>
        <taxon>Caudata</taxon>
        <taxon>Salamandroidea</taxon>
        <taxon>Salamandridae</taxon>
        <taxon>Pleurodelinae</taxon>
        <taxon>Pleurodeles</taxon>
    </lineage>
</organism>
<proteinExistence type="predicted"/>
<dbReference type="EMBL" id="JANPWB010000015">
    <property type="protein sequence ID" value="KAJ1087470.1"/>
    <property type="molecule type" value="Genomic_DNA"/>
</dbReference>
<comment type="caution">
    <text evidence="1">The sequence shown here is derived from an EMBL/GenBank/DDBJ whole genome shotgun (WGS) entry which is preliminary data.</text>
</comment>
<keyword evidence="2" id="KW-1185">Reference proteome</keyword>
<reference evidence="1" key="1">
    <citation type="journal article" date="2022" name="bioRxiv">
        <title>Sequencing and chromosome-scale assembly of the giantPleurodeles waltlgenome.</title>
        <authorList>
            <person name="Brown T."/>
            <person name="Elewa A."/>
            <person name="Iarovenko S."/>
            <person name="Subramanian E."/>
            <person name="Araus A.J."/>
            <person name="Petzold A."/>
            <person name="Susuki M."/>
            <person name="Suzuki K.-i.T."/>
            <person name="Hayashi T."/>
            <person name="Toyoda A."/>
            <person name="Oliveira C."/>
            <person name="Osipova E."/>
            <person name="Leigh N.D."/>
            <person name="Simon A."/>
            <person name="Yun M.H."/>
        </authorList>
    </citation>
    <scope>NUCLEOTIDE SEQUENCE</scope>
    <source>
        <strain evidence="1">20211129_DDA</strain>
        <tissue evidence="1">Liver</tissue>
    </source>
</reference>
<accession>A0AAV7LJ42</accession>